<dbReference type="GO" id="GO:0008897">
    <property type="term" value="F:holo-[acyl-carrier-protein] synthase activity"/>
    <property type="evidence" value="ECO:0007669"/>
    <property type="project" value="InterPro"/>
</dbReference>
<dbReference type="Proteomes" id="UP000031327">
    <property type="component" value="Unassembled WGS sequence"/>
</dbReference>
<keyword evidence="13" id="KW-0479">Metal-binding</keyword>
<keyword evidence="7" id="KW-0259">Enterobactin biosynthesis</keyword>
<evidence type="ECO:0000256" key="4">
    <source>
        <dbReference type="ARBA" id="ARBA00011503"/>
    </source>
</evidence>
<evidence type="ECO:0000259" key="14">
    <source>
        <dbReference type="Pfam" id="PF01648"/>
    </source>
</evidence>
<dbReference type="InterPro" id="IPR003542">
    <property type="entry name" value="Enbac_synth_compD-like"/>
</dbReference>
<dbReference type="Pfam" id="PF01648">
    <property type="entry name" value="ACPS"/>
    <property type="match status" value="1"/>
</dbReference>
<feature type="binding site" evidence="12">
    <location>
        <position position="58"/>
    </location>
    <ligand>
        <name>CoA</name>
        <dbReference type="ChEBI" id="CHEBI:57287"/>
    </ligand>
</feature>
<dbReference type="PANTHER" id="PTHR38096">
    <property type="entry name" value="ENTEROBACTIN SYNTHASE COMPONENT D"/>
    <property type="match status" value="1"/>
</dbReference>
<evidence type="ECO:0000256" key="10">
    <source>
        <dbReference type="ARBA" id="ARBA00049176"/>
    </source>
</evidence>
<comment type="similarity">
    <text evidence="3">Belongs to the P-Pant transferase superfamily. EntD family.</text>
</comment>
<evidence type="ECO:0000256" key="12">
    <source>
        <dbReference type="PIRSR" id="PIRSR603542-1"/>
    </source>
</evidence>
<feature type="binding site" evidence="12">
    <location>
        <position position="165"/>
    </location>
    <ligand>
        <name>CoA</name>
        <dbReference type="ChEBI" id="CHEBI:57287"/>
    </ligand>
</feature>
<dbReference type="InterPro" id="IPR041354">
    <property type="entry name" value="4PPT_N"/>
</dbReference>
<evidence type="ECO:0000313" key="16">
    <source>
        <dbReference type="EMBL" id="KID54586.1"/>
    </source>
</evidence>
<reference evidence="16 17" key="1">
    <citation type="submission" date="2014-12" db="EMBL/GenBank/DDBJ databases">
        <title>Draft Genome Sequence of Pseudoalteromonas luteoviolacea HI1.</title>
        <authorList>
            <person name="Asahina A.Y."/>
            <person name="Hadfield M.G."/>
        </authorList>
    </citation>
    <scope>NUCLEOTIDE SEQUENCE [LARGE SCALE GENOMIC DNA]</scope>
    <source>
        <strain evidence="16 17">HI1</strain>
    </source>
</reference>
<feature type="domain" description="4'-phosphopantetheinyl transferase N-terminal" evidence="15">
    <location>
        <begin position="42"/>
        <end position="104"/>
    </location>
</feature>
<feature type="domain" description="4'-phosphopantetheinyl transferase" evidence="14">
    <location>
        <begin position="112"/>
        <end position="194"/>
    </location>
</feature>
<dbReference type="GO" id="GO:0009366">
    <property type="term" value="C:enterobactin synthetase complex"/>
    <property type="evidence" value="ECO:0007669"/>
    <property type="project" value="InterPro"/>
</dbReference>
<dbReference type="PRINTS" id="PR01399">
    <property type="entry name" value="ENTSNTHTASED"/>
</dbReference>
<evidence type="ECO:0000256" key="7">
    <source>
        <dbReference type="ARBA" id="ARBA00023191"/>
    </source>
</evidence>
<accession>A0A0C1Q220</accession>
<evidence type="ECO:0000256" key="11">
    <source>
        <dbReference type="ARBA" id="ARBA00049191"/>
    </source>
</evidence>
<comment type="pathway">
    <text evidence="2">Siderophore biosynthesis; enterobactin biosynthesis.</text>
</comment>
<comment type="caution">
    <text evidence="16">The sequence shown here is derived from an EMBL/GenBank/DDBJ whole genome shotgun (WGS) entry which is preliminary data.</text>
</comment>
<feature type="binding site" evidence="13">
    <location>
        <position position="116"/>
    </location>
    <ligand>
        <name>Mg(2+)</name>
        <dbReference type="ChEBI" id="CHEBI:18420"/>
    </ligand>
</feature>
<dbReference type="GO" id="GO:0005886">
    <property type="term" value="C:plasma membrane"/>
    <property type="evidence" value="ECO:0007669"/>
    <property type="project" value="TreeGrafter"/>
</dbReference>
<feature type="binding site" evidence="12">
    <location>
        <position position="161"/>
    </location>
    <ligand>
        <name>CoA</name>
        <dbReference type="ChEBI" id="CHEBI:57287"/>
    </ligand>
</feature>
<evidence type="ECO:0000256" key="2">
    <source>
        <dbReference type="ARBA" id="ARBA00004993"/>
    </source>
</evidence>
<evidence type="ECO:0000256" key="8">
    <source>
        <dbReference type="ARBA" id="ARBA00029894"/>
    </source>
</evidence>
<evidence type="ECO:0000313" key="17">
    <source>
        <dbReference type="Proteomes" id="UP000031327"/>
    </source>
</evidence>
<dbReference type="EMBL" id="JWIC01000010">
    <property type="protein sequence ID" value="KID54586.1"/>
    <property type="molecule type" value="Genomic_DNA"/>
</dbReference>
<dbReference type="Pfam" id="PF17837">
    <property type="entry name" value="4PPT_N"/>
    <property type="match status" value="1"/>
</dbReference>
<evidence type="ECO:0000256" key="1">
    <source>
        <dbReference type="ARBA" id="ARBA00003937"/>
    </source>
</evidence>
<sequence>MHIAPASPFTPQLPYVYRCMVFSPDIYQDADYAHFNQPLPDKLHRAVTKRKAEYLAGRVCAASALQPLGHTHFVVHSADDRAPIWPEGIRGSITHSKGVAMAVTTDQPDVLGIGIDIEHLMTDKQESELRGQILRDDETDAFTALGQDHEKPLTLVFSAKESIYKALYGVVSAFFGFDAAKLIAHDREHLQFILTTDLHPTLPTGTAITVHYQSTHDMVLTECVHLNTN</sequence>
<comment type="subunit">
    <text evidence="4">EntB, EntD, EntE, and EntF form a multienzyme complex called enterobactin synthase.</text>
</comment>
<organism evidence="16 17">
    <name type="scientific">Pseudoalteromonas luteoviolacea</name>
    <dbReference type="NCBI Taxonomy" id="43657"/>
    <lineage>
        <taxon>Bacteria</taxon>
        <taxon>Pseudomonadati</taxon>
        <taxon>Pseudomonadota</taxon>
        <taxon>Gammaproteobacteria</taxon>
        <taxon>Alteromonadales</taxon>
        <taxon>Pseudoalteromonadaceae</taxon>
        <taxon>Pseudoalteromonas</taxon>
    </lineage>
</organism>
<dbReference type="InterPro" id="IPR037143">
    <property type="entry name" value="4-PPantetheinyl_Trfase_dom_sf"/>
</dbReference>
<name>A0A0C1Q220_9GAMM</name>
<dbReference type="SUPFAM" id="SSF56214">
    <property type="entry name" value="4'-phosphopantetheinyl transferase"/>
    <property type="match status" value="1"/>
</dbReference>
<dbReference type="RefSeq" id="WP_039611488.1">
    <property type="nucleotide sequence ID" value="NZ_JWIC01000010.1"/>
</dbReference>
<dbReference type="UniPathway" id="UPA00017"/>
<gene>
    <name evidence="16" type="ORF">JF50_21955</name>
</gene>
<evidence type="ECO:0000256" key="3">
    <source>
        <dbReference type="ARBA" id="ARBA00008342"/>
    </source>
</evidence>
<comment type="cofactor">
    <cofactor evidence="13">
        <name>Mg(2+)</name>
        <dbReference type="ChEBI" id="CHEBI:18420"/>
    </cofactor>
</comment>
<evidence type="ECO:0000259" key="15">
    <source>
        <dbReference type="Pfam" id="PF17837"/>
    </source>
</evidence>
<feature type="binding site" evidence="12">
    <location>
        <position position="50"/>
    </location>
    <ligand>
        <name>CoA</name>
        <dbReference type="ChEBI" id="CHEBI:57287"/>
    </ligand>
</feature>
<keyword evidence="6 16" id="KW-0808">Transferase</keyword>
<feature type="binding site" evidence="12">
    <location>
        <position position="116"/>
    </location>
    <ligand>
        <name>CoA</name>
        <dbReference type="ChEBI" id="CHEBI:57287"/>
    </ligand>
</feature>
<comment type="function">
    <text evidence="1">Involved in the biosynthesis of the siderophore enterobactin (enterochelin), which is a macrocyclic trimeric lactone of N-(2,3-dihydroxybenzoyl)-serine. The serine trilactone serves as a scaffolding for the three catechol functionalities that provide hexadentate coordination for the tightly ligated iron(2+) atoms. Plays an essential role in the assembly of the enterobactin by catalyzing the transfer of the 4'-phosphopantetheine (Ppant) moiety from coenzyme A to the apo-domains of both EntB (ArCP domain) and EntF (PCP domain) to yield their holo-forms which make them competent for the activation of 2,3-dihydroxybenzoate (DHB) and L-serine, respectively.</text>
</comment>
<dbReference type="PANTHER" id="PTHR38096:SF1">
    <property type="entry name" value="ENTEROBACTIN SYNTHASE COMPONENT D"/>
    <property type="match status" value="1"/>
</dbReference>
<feature type="binding site" evidence="13">
    <location>
        <position position="118"/>
    </location>
    <ligand>
        <name>Mg(2+)</name>
        <dbReference type="ChEBI" id="CHEBI:18420"/>
    </ligand>
</feature>
<dbReference type="InterPro" id="IPR008278">
    <property type="entry name" value="4-PPantetheinyl_Trfase_dom"/>
</dbReference>
<feature type="binding site" evidence="13">
    <location>
        <position position="117"/>
    </location>
    <ligand>
        <name>Mg(2+)</name>
        <dbReference type="ChEBI" id="CHEBI:18420"/>
    </ligand>
</feature>
<comment type="catalytic activity">
    <reaction evidence="11">
        <text>apo-[peptidyl-carrier protein] + CoA = holo-[peptidyl-carrier protein] + adenosine 3',5'-bisphosphate + H(+)</text>
        <dbReference type="Rhea" id="RHEA:46228"/>
        <dbReference type="Rhea" id="RHEA-COMP:11479"/>
        <dbReference type="Rhea" id="RHEA-COMP:11480"/>
        <dbReference type="ChEBI" id="CHEBI:15378"/>
        <dbReference type="ChEBI" id="CHEBI:29999"/>
        <dbReference type="ChEBI" id="CHEBI:57287"/>
        <dbReference type="ChEBI" id="CHEBI:58343"/>
        <dbReference type="ChEBI" id="CHEBI:64479"/>
    </reaction>
</comment>
<protein>
    <recommendedName>
        <fullName evidence="5">Enterobactin synthase component D</fullName>
    </recommendedName>
    <alternativeName>
        <fullName evidence="8">4'-phosphopantetheinyl transferase EntD</fullName>
    </alternativeName>
    <alternativeName>
        <fullName evidence="9">Enterochelin synthase D</fullName>
    </alternativeName>
</protein>
<dbReference type="Gene3D" id="3.90.470.20">
    <property type="entry name" value="4'-phosphopantetheinyl transferase domain"/>
    <property type="match status" value="1"/>
</dbReference>
<evidence type="ECO:0000256" key="9">
    <source>
        <dbReference type="ARBA" id="ARBA00031996"/>
    </source>
</evidence>
<evidence type="ECO:0000256" key="5">
    <source>
        <dbReference type="ARBA" id="ARBA00019087"/>
    </source>
</evidence>
<dbReference type="AlphaFoldDB" id="A0A0C1Q220"/>
<dbReference type="OrthoDB" id="8210607at2"/>
<dbReference type="GO" id="GO:0000287">
    <property type="term" value="F:magnesium ion binding"/>
    <property type="evidence" value="ECO:0007669"/>
    <property type="project" value="InterPro"/>
</dbReference>
<evidence type="ECO:0000256" key="6">
    <source>
        <dbReference type="ARBA" id="ARBA00022679"/>
    </source>
</evidence>
<feature type="binding site" evidence="12">
    <location>
        <begin position="94"/>
        <end position="95"/>
    </location>
    <ligand>
        <name>CoA</name>
        <dbReference type="ChEBI" id="CHEBI:57287"/>
    </ligand>
</feature>
<keyword evidence="13" id="KW-0460">Magnesium</keyword>
<proteinExistence type="inferred from homology"/>
<comment type="catalytic activity">
    <reaction evidence="10">
        <text>apo-[aryl-carrier protein] + CoA = holo-[aryl-carrier protein] + adenosine 3',5'-bisphosphate + H(+)</text>
        <dbReference type="Rhea" id="RHEA:48404"/>
        <dbReference type="Rhea" id="RHEA-COMP:15903"/>
        <dbReference type="Rhea" id="RHEA-COMP:17557"/>
        <dbReference type="ChEBI" id="CHEBI:15378"/>
        <dbReference type="ChEBI" id="CHEBI:29999"/>
        <dbReference type="ChEBI" id="CHEBI:57287"/>
        <dbReference type="ChEBI" id="CHEBI:58343"/>
        <dbReference type="ChEBI" id="CHEBI:64479"/>
    </reaction>
</comment>
<dbReference type="GO" id="GO:0009239">
    <property type="term" value="P:enterobactin biosynthetic process"/>
    <property type="evidence" value="ECO:0007669"/>
    <property type="project" value="UniProtKB-UniPathway"/>
</dbReference>
<evidence type="ECO:0000256" key="13">
    <source>
        <dbReference type="PIRSR" id="PIRSR603542-2"/>
    </source>
</evidence>